<feature type="domain" description="Bacterial repeat" evidence="1">
    <location>
        <begin position="3"/>
        <end position="70"/>
    </location>
</feature>
<reference evidence="2" key="1">
    <citation type="journal article" date="2014" name="Front. Microbiol.">
        <title>High frequency of phylogenetically diverse reductive dehalogenase-homologous genes in deep subseafloor sedimentary metagenomes.</title>
        <authorList>
            <person name="Kawai M."/>
            <person name="Futagami T."/>
            <person name="Toyoda A."/>
            <person name="Takaki Y."/>
            <person name="Nishi S."/>
            <person name="Hori S."/>
            <person name="Arai W."/>
            <person name="Tsubouchi T."/>
            <person name="Morono Y."/>
            <person name="Uchiyama I."/>
            <person name="Ito T."/>
            <person name="Fujiyama A."/>
            <person name="Inagaki F."/>
            <person name="Takami H."/>
        </authorList>
    </citation>
    <scope>NUCLEOTIDE SEQUENCE</scope>
    <source>
        <strain evidence="2">Expedition CK06-06</strain>
    </source>
</reference>
<evidence type="ECO:0000259" key="1">
    <source>
        <dbReference type="Pfam" id="PF18998"/>
    </source>
</evidence>
<comment type="caution">
    <text evidence="2">The sequence shown here is derived from an EMBL/GenBank/DDBJ whole genome shotgun (WGS) entry which is preliminary data.</text>
</comment>
<organism evidence="2">
    <name type="scientific">marine sediment metagenome</name>
    <dbReference type="NCBI Taxonomy" id="412755"/>
    <lineage>
        <taxon>unclassified sequences</taxon>
        <taxon>metagenomes</taxon>
        <taxon>ecological metagenomes</taxon>
    </lineage>
</organism>
<feature type="non-terminal residue" evidence="2">
    <location>
        <position position="1"/>
    </location>
</feature>
<dbReference type="EMBL" id="BARV01027348">
    <property type="protein sequence ID" value="GAI36273.1"/>
    <property type="molecule type" value="Genomic_DNA"/>
</dbReference>
<gene>
    <name evidence="2" type="ORF">S06H3_44021</name>
</gene>
<dbReference type="InterPro" id="IPR044060">
    <property type="entry name" value="Bacterial_rp_domain"/>
</dbReference>
<accession>X1MY88</accession>
<protein>
    <recommendedName>
        <fullName evidence="1">Bacterial repeat domain-containing protein</fullName>
    </recommendedName>
</protein>
<proteinExistence type="predicted"/>
<evidence type="ECO:0000313" key="2">
    <source>
        <dbReference type="EMBL" id="GAI36273.1"/>
    </source>
</evidence>
<sequence length="223" mass="24427">EPASEEGKIEWHNNETGTFPYGASVQVTAIPAEGYRFEKWSDEIVGGVSYNNPSYVQDMTEHRAVKCHFREVGEEPTFLDFAISAIDGQSVPLTEVIAKGEGETLKVAYSFKYKVISPITINIWASLYQVTRTEKAQTKATITLDAALDWETYEGEIDIVIGAVGSGVLYGVMLELPDYGVEDKIEDSVNVSAPPGMLESFAPLLMIGLMFGVVSMIMPKEGV</sequence>
<dbReference type="Pfam" id="PF18998">
    <property type="entry name" value="Flg_new_2"/>
    <property type="match status" value="1"/>
</dbReference>
<dbReference type="AlphaFoldDB" id="X1MY88"/>
<name>X1MY88_9ZZZZ</name>